<feature type="binding site" evidence="10">
    <location>
        <position position="242"/>
    </location>
    <ligand>
        <name>beta-D-galactose</name>
        <dbReference type="ChEBI" id="CHEBI:27667"/>
    </ligand>
</feature>
<evidence type="ECO:0000256" key="5">
    <source>
        <dbReference type="ARBA" id="ARBA00022837"/>
    </source>
</evidence>
<feature type="binding site" evidence="11">
    <location>
        <begin position="169"/>
        <end position="171"/>
    </location>
    <ligand>
        <name>beta-D-galactose</name>
        <dbReference type="ChEBI" id="CHEBI:27667"/>
    </ligand>
</feature>
<evidence type="ECO:0000256" key="3">
    <source>
        <dbReference type="ARBA" id="ARBA00006206"/>
    </source>
</evidence>
<dbReference type="PANTHER" id="PTHR10091:SF0">
    <property type="entry name" value="GALACTOSE MUTAROTASE"/>
    <property type="match status" value="1"/>
</dbReference>
<comment type="caution">
    <text evidence="12">The sequence shown here is derived from an EMBL/GenBank/DDBJ whole genome shotgun (WGS) entry which is preliminary data.</text>
</comment>
<dbReference type="RefSeq" id="WP_301197820.1">
    <property type="nucleotide sequence ID" value="NZ_JAPDPI010000004.1"/>
</dbReference>
<dbReference type="InterPro" id="IPR047215">
    <property type="entry name" value="Galactose_mutarotase-like"/>
</dbReference>
<dbReference type="InterPro" id="IPR015443">
    <property type="entry name" value="Aldose_1-epimerase"/>
</dbReference>
<gene>
    <name evidence="12" type="ORF">OM074_03125</name>
</gene>
<feature type="active site" description="Proton acceptor" evidence="9">
    <location>
        <position position="307"/>
    </location>
</feature>
<dbReference type="PIRSF" id="PIRSF005096">
    <property type="entry name" value="GALM"/>
    <property type="match status" value="1"/>
</dbReference>
<sequence>MTKASDIFTLKNANNVEVSFIGRGGQIVGIKVPDAKGEIADVVVGYETVDAALAGDAYFGALCGRYANRIVNGQFELDGEKFQLEINNGPNHLHGGVDGFNLRVWEVEPYADPKFAQAYKLSLVSPDGDQKYPGELTVSVVYGLTDDNEFVIDYTAETTKTTIINLTSHAYFNMKGAGTGTVENHELQLNASKYTPIDGEIGTVTGEIAEVKGTAMDFVDGKTIGEACNSDDEQVKLVDGIDHNFVIDGYDGSLKLAARLKDLDSGREMEVYTDQPGVQIYTGSHFDSSETGKLGAPIEKWGGVALETQIFPDAPNKDNFPNAVLKPGETYKHTCVYKFIL</sequence>
<evidence type="ECO:0000256" key="7">
    <source>
        <dbReference type="ARBA" id="ARBA00023277"/>
    </source>
</evidence>
<name>A0AAE3MBV9_9BACT</name>
<dbReference type="SUPFAM" id="SSF74650">
    <property type="entry name" value="Galactose mutarotase-like"/>
    <property type="match status" value="1"/>
</dbReference>
<dbReference type="AlphaFoldDB" id="A0AAE3MBV9"/>
<evidence type="ECO:0000256" key="11">
    <source>
        <dbReference type="PIRSR" id="PIRSR005096-3"/>
    </source>
</evidence>
<dbReference type="GO" id="GO:0033499">
    <property type="term" value="P:galactose catabolic process via UDP-galactose, Leloir pathway"/>
    <property type="evidence" value="ECO:0007669"/>
    <property type="project" value="TreeGrafter"/>
</dbReference>
<dbReference type="GO" id="GO:0005737">
    <property type="term" value="C:cytoplasm"/>
    <property type="evidence" value="ECO:0007669"/>
    <property type="project" value="TreeGrafter"/>
</dbReference>
<evidence type="ECO:0000256" key="10">
    <source>
        <dbReference type="PIRSR" id="PIRSR005096-2"/>
    </source>
</evidence>
<proteinExistence type="inferred from homology"/>
<dbReference type="InterPro" id="IPR014718">
    <property type="entry name" value="GH-type_carb-bd"/>
</dbReference>
<dbReference type="Proteomes" id="UP001207408">
    <property type="component" value="Unassembled WGS sequence"/>
</dbReference>
<dbReference type="CDD" id="cd09019">
    <property type="entry name" value="galactose_mutarotase_like"/>
    <property type="match status" value="1"/>
</dbReference>
<keyword evidence="7 8" id="KW-0119">Carbohydrate metabolism</keyword>
<comment type="similarity">
    <text evidence="3 8">Belongs to the aldose epimerase family.</text>
</comment>
<comment type="cofactor">
    <cofactor evidence="1">
        <name>Ca(2+)</name>
        <dbReference type="ChEBI" id="CHEBI:29108"/>
    </cofactor>
</comment>
<evidence type="ECO:0000256" key="1">
    <source>
        <dbReference type="ARBA" id="ARBA00001913"/>
    </source>
</evidence>
<dbReference type="NCBIfam" id="NF008277">
    <property type="entry name" value="PRK11055.1"/>
    <property type="match status" value="1"/>
</dbReference>
<dbReference type="Gene3D" id="2.70.98.10">
    <property type="match status" value="1"/>
</dbReference>
<evidence type="ECO:0000256" key="8">
    <source>
        <dbReference type="PIRNR" id="PIRNR005096"/>
    </source>
</evidence>
<dbReference type="PANTHER" id="PTHR10091">
    <property type="entry name" value="ALDOSE-1-EPIMERASE"/>
    <property type="match status" value="1"/>
</dbReference>
<evidence type="ECO:0000313" key="12">
    <source>
        <dbReference type="EMBL" id="MCW3804601.1"/>
    </source>
</evidence>
<keyword evidence="13" id="KW-1185">Reference proteome</keyword>
<accession>A0AAE3MBV9</accession>
<evidence type="ECO:0000256" key="4">
    <source>
        <dbReference type="ARBA" id="ARBA00011245"/>
    </source>
</evidence>
<dbReference type="EMBL" id="JAPDPI010000004">
    <property type="protein sequence ID" value="MCW3804601.1"/>
    <property type="molecule type" value="Genomic_DNA"/>
</dbReference>
<comment type="pathway">
    <text evidence="2 8">Carbohydrate metabolism; hexose metabolism.</text>
</comment>
<dbReference type="GO" id="GO:0004034">
    <property type="term" value="F:aldose 1-epimerase activity"/>
    <property type="evidence" value="ECO:0007669"/>
    <property type="project" value="UniProtKB-EC"/>
</dbReference>
<dbReference type="InterPro" id="IPR011013">
    <property type="entry name" value="Gal_mutarotase_sf_dom"/>
</dbReference>
<dbReference type="InterPro" id="IPR008183">
    <property type="entry name" value="Aldose_1/G6P_1-epimerase"/>
</dbReference>
<comment type="catalytic activity">
    <reaction evidence="8">
        <text>alpha-D-glucose = beta-D-glucose</text>
        <dbReference type="Rhea" id="RHEA:10264"/>
        <dbReference type="ChEBI" id="CHEBI:15903"/>
        <dbReference type="ChEBI" id="CHEBI:17925"/>
        <dbReference type="EC" id="5.1.3.3"/>
    </reaction>
</comment>
<dbReference type="GO" id="GO:0006006">
    <property type="term" value="P:glucose metabolic process"/>
    <property type="evidence" value="ECO:0007669"/>
    <property type="project" value="TreeGrafter"/>
</dbReference>
<keyword evidence="5" id="KW-0106">Calcium</keyword>
<evidence type="ECO:0000313" key="13">
    <source>
        <dbReference type="Proteomes" id="UP001207408"/>
    </source>
</evidence>
<dbReference type="EC" id="5.1.3.3" evidence="8"/>
<comment type="subunit">
    <text evidence="4">Monomer.</text>
</comment>
<evidence type="ECO:0000256" key="2">
    <source>
        <dbReference type="ARBA" id="ARBA00005028"/>
    </source>
</evidence>
<keyword evidence="6 8" id="KW-0413">Isomerase</keyword>
<protein>
    <recommendedName>
        <fullName evidence="8">Aldose 1-epimerase</fullName>
        <ecNumber evidence="8">5.1.3.3</ecNumber>
    </recommendedName>
</protein>
<feature type="binding site" evidence="11">
    <location>
        <begin position="68"/>
        <end position="69"/>
    </location>
    <ligand>
        <name>beta-D-galactose</name>
        <dbReference type="ChEBI" id="CHEBI:27667"/>
    </ligand>
</feature>
<organism evidence="12 13">
    <name type="scientific">Plebeiibacterium marinum</name>
    <dbReference type="NCBI Taxonomy" id="2992111"/>
    <lineage>
        <taxon>Bacteria</taxon>
        <taxon>Pseudomonadati</taxon>
        <taxon>Bacteroidota</taxon>
        <taxon>Bacteroidia</taxon>
        <taxon>Marinilabiliales</taxon>
        <taxon>Marinilabiliaceae</taxon>
        <taxon>Plebeiibacterium</taxon>
    </lineage>
</organism>
<evidence type="ECO:0000256" key="6">
    <source>
        <dbReference type="ARBA" id="ARBA00023235"/>
    </source>
</evidence>
<evidence type="ECO:0000256" key="9">
    <source>
        <dbReference type="PIRSR" id="PIRSR005096-1"/>
    </source>
</evidence>
<reference evidence="12" key="1">
    <citation type="submission" date="2022-10" db="EMBL/GenBank/DDBJ databases">
        <authorList>
            <person name="Yu W.X."/>
        </authorList>
    </citation>
    <scope>NUCLEOTIDE SEQUENCE</scope>
    <source>
        <strain evidence="12">D04</strain>
    </source>
</reference>
<dbReference type="GO" id="GO:0030246">
    <property type="term" value="F:carbohydrate binding"/>
    <property type="evidence" value="ECO:0007669"/>
    <property type="project" value="InterPro"/>
</dbReference>
<dbReference type="Pfam" id="PF01263">
    <property type="entry name" value="Aldose_epim"/>
    <property type="match status" value="1"/>
</dbReference>
<feature type="active site" description="Proton donor" evidence="9">
    <location>
        <position position="169"/>
    </location>
</feature>